<dbReference type="EMBL" id="DYXD01000236">
    <property type="protein sequence ID" value="HJF08603.1"/>
    <property type="molecule type" value="Genomic_DNA"/>
</dbReference>
<feature type="domain" description="Response receiver" evidence="1">
    <location>
        <begin position="20"/>
        <end position="156"/>
    </location>
</feature>
<accession>A0A921K3Q2</accession>
<reference evidence="2" key="2">
    <citation type="submission" date="2021-09" db="EMBL/GenBank/DDBJ databases">
        <authorList>
            <person name="Gilroy R."/>
        </authorList>
    </citation>
    <scope>NUCLEOTIDE SEQUENCE</scope>
    <source>
        <strain evidence="2">CHK165-8395</strain>
    </source>
</reference>
<evidence type="ECO:0000259" key="1">
    <source>
        <dbReference type="Pfam" id="PF19192"/>
    </source>
</evidence>
<dbReference type="Pfam" id="PF19192">
    <property type="entry name" value="Response_reg_2"/>
    <property type="match status" value="1"/>
</dbReference>
<proteinExistence type="predicted"/>
<gene>
    <name evidence="2" type="ORF">K8U81_10540</name>
</gene>
<comment type="caution">
    <text evidence="2">The sequence shown here is derived from an EMBL/GenBank/DDBJ whole genome shotgun (WGS) entry which is preliminary data.</text>
</comment>
<dbReference type="AlphaFoldDB" id="A0A921K3Q2"/>
<dbReference type="InterPro" id="IPR043834">
    <property type="entry name" value="REC"/>
</dbReference>
<evidence type="ECO:0000313" key="3">
    <source>
        <dbReference type="Proteomes" id="UP000718012"/>
    </source>
</evidence>
<protein>
    <recommendedName>
        <fullName evidence="1">Response receiver domain-containing protein</fullName>
    </recommendedName>
</protein>
<evidence type="ECO:0000313" key="2">
    <source>
        <dbReference type="EMBL" id="HJF08603.1"/>
    </source>
</evidence>
<reference evidence="2" key="1">
    <citation type="journal article" date="2021" name="PeerJ">
        <title>Extensive microbial diversity within the chicken gut microbiome revealed by metagenomics and culture.</title>
        <authorList>
            <person name="Gilroy R."/>
            <person name="Ravi A."/>
            <person name="Getino M."/>
            <person name="Pursley I."/>
            <person name="Horton D.L."/>
            <person name="Alikhan N.F."/>
            <person name="Baker D."/>
            <person name="Gharbi K."/>
            <person name="Hall N."/>
            <person name="Watson M."/>
            <person name="Adriaenssens E.M."/>
            <person name="Foster-Nyarko E."/>
            <person name="Jarju S."/>
            <person name="Secka A."/>
            <person name="Antonio M."/>
            <person name="Oren A."/>
            <person name="Chaudhuri R.R."/>
            <person name="La Ragione R."/>
            <person name="Hildebrand F."/>
            <person name="Pallen M.J."/>
        </authorList>
    </citation>
    <scope>NUCLEOTIDE SEQUENCE</scope>
    <source>
        <strain evidence="2">CHK165-8395</strain>
    </source>
</reference>
<sequence>MTNIIESYSELIKEAFITPIRTVTVIDDEYPTLLSLITVSTGENAKKFDLDNANTNRLKKIISMCHSTYRWSIDVLDGQTPEFGRVAPVPSHIRHSDLIILDYHLDGEGPEDEGVRARNIIQSLAKSNHYNLALVHTKGSDGDIKTVFTEILKDLICISPKHELLPSKEISEKIEAWITDHEDEIDYKWLQEDVGLYYVLKIYLSPTPERCINPRAPEHPLQNFAKEIIEVAANAGVTPVDLMKWRFAEILKKNNIKFSEDVDSSLDCFWCEETNYISTGKMFISVIKKGTEDPKKELIGSLINALTKRNASPMHLLMAKMRFELDEKGIEQAAKIISNRYAQAGWLYNLLKNADDDSAHDKAINLHWEQLATASRLELRNFSKRIMAVAKKNYPGNEKQFVKTFFRECMNQQDLTLGHLNAFSCSMPISNSHLMTGTVLDIEGETWVCITPACDLVPGQKISQWESRIGQSYLVFKAVKLEATKLETANKNANRNDYIYLNTGETLSAYELGSDNPSWDTFYAADLGRYGKEFSLTLFCARECTSPGEETPLKMKKLTAYAIAELRYEYALNLLHKFGSSQTRVGLDFQSKNNMWT</sequence>
<organism evidence="2 3">
    <name type="scientific">Phocaeicola coprocola</name>
    <dbReference type="NCBI Taxonomy" id="310298"/>
    <lineage>
        <taxon>Bacteria</taxon>
        <taxon>Pseudomonadati</taxon>
        <taxon>Bacteroidota</taxon>
        <taxon>Bacteroidia</taxon>
        <taxon>Bacteroidales</taxon>
        <taxon>Bacteroidaceae</taxon>
        <taxon>Phocaeicola</taxon>
    </lineage>
</organism>
<dbReference type="Proteomes" id="UP000718012">
    <property type="component" value="Unassembled WGS sequence"/>
</dbReference>
<name>A0A921K3Q2_9BACT</name>